<proteinExistence type="predicted"/>
<dbReference type="EMBL" id="MU006721">
    <property type="protein sequence ID" value="KAF2626299.1"/>
    <property type="molecule type" value="Genomic_DNA"/>
</dbReference>
<sequence>MEKCAVCNDQEKRNPDGTRLTFDVTPAVLSHSAFVNRCESCLVILEGFRQGGQTLYQKDFQRLARTITARCHDQHNGRRDTLVLETYFYDERPKLELEFYSLQKHQHRKKGIPWSTIPKTFQDAITLTSLLGIDFIWIDSLCIIQNDTEDWAIESAKMADIYEYASLTLSATVSAGDSFGCFAASFSTSRSLPISLPEDVGTCEIAVRKPISHWDTFGQSELHARFPLMSRGWAFQERLLSRRVLHFSESELVWECRELSTCECGGFGEQTSPTGAFHHAIRVSEDERRDSTGRQKQINEDLSIRRFQEDEIDRLWKSTTSGLRRGSARSMQDWMLRLGKIKSSLPPYLESDPWTDTSRMRECANYVFDFHRVVEKYSTLNLTKRSDRLPALSGLCKRIQHVRGEYAAGLWMESIAFDLLWRVERLNVNSTKILKSDEDYCGPSWSWVSVLDPIMYWTDIVNFHDPSRIFRPPPATQADKQQHKPFSRPTCLGRNLQDDCVLLKIAEKGMNPFGRVAYAILKGEASITTATLRYTYSSFWLDGTNQLDLSRYKLTLGADGIIELPFWADYALAVEGPGHIPNGHDLTLLLIHPRVCLVLVDTGLGFSKAPQFRRVGITRISDDMVNEYRIDWMEFSEVTSFTIV</sequence>
<comment type="caution">
    <text evidence="1">The sequence shown here is derived from an EMBL/GenBank/DDBJ whole genome shotgun (WGS) entry which is preliminary data.</text>
</comment>
<organism evidence="1 2">
    <name type="scientific">Macroventuria anomochaeta</name>
    <dbReference type="NCBI Taxonomy" id="301207"/>
    <lineage>
        <taxon>Eukaryota</taxon>
        <taxon>Fungi</taxon>
        <taxon>Dikarya</taxon>
        <taxon>Ascomycota</taxon>
        <taxon>Pezizomycotina</taxon>
        <taxon>Dothideomycetes</taxon>
        <taxon>Pleosporomycetidae</taxon>
        <taxon>Pleosporales</taxon>
        <taxon>Pleosporineae</taxon>
        <taxon>Didymellaceae</taxon>
        <taxon>Macroventuria</taxon>
    </lineage>
</organism>
<name>A0ACB6RWZ7_9PLEO</name>
<evidence type="ECO:0000313" key="1">
    <source>
        <dbReference type="EMBL" id="KAF2626299.1"/>
    </source>
</evidence>
<protein>
    <submittedName>
        <fullName evidence="1">Uncharacterized protein</fullName>
    </submittedName>
</protein>
<accession>A0ACB6RWZ7</accession>
<evidence type="ECO:0000313" key="2">
    <source>
        <dbReference type="Proteomes" id="UP000799754"/>
    </source>
</evidence>
<dbReference type="Proteomes" id="UP000799754">
    <property type="component" value="Unassembled WGS sequence"/>
</dbReference>
<keyword evidence="2" id="KW-1185">Reference proteome</keyword>
<reference evidence="1" key="1">
    <citation type="journal article" date="2020" name="Stud. Mycol.">
        <title>101 Dothideomycetes genomes: a test case for predicting lifestyles and emergence of pathogens.</title>
        <authorList>
            <person name="Haridas S."/>
            <person name="Albert R."/>
            <person name="Binder M."/>
            <person name="Bloem J."/>
            <person name="Labutti K."/>
            <person name="Salamov A."/>
            <person name="Andreopoulos B."/>
            <person name="Baker S."/>
            <person name="Barry K."/>
            <person name="Bills G."/>
            <person name="Bluhm B."/>
            <person name="Cannon C."/>
            <person name="Castanera R."/>
            <person name="Culley D."/>
            <person name="Daum C."/>
            <person name="Ezra D."/>
            <person name="Gonzalez J."/>
            <person name="Henrissat B."/>
            <person name="Kuo A."/>
            <person name="Liang C."/>
            <person name="Lipzen A."/>
            <person name="Lutzoni F."/>
            <person name="Magnuson J."/>
            <person name="Mondo S."/>
            <person name="Nolan M."/>
            <person name="Ohm R."/>
            <person name="Pangilinan J."/>
            <person name="Park H.-J."/>
            <person name="Ramirez L."/>
            <person name="Alfaro M."/>
            <person name="Sun H."/>
            <person name="Tritt A."/>
            <person name="Yoshinaga Y."/>
            <person name="Zwiers L.-H."/>
            <person name="Turgeon B."/>
            <person name="Goodwin S."/>
            <person name="Spatafora J."/>
            <person name="Crous P."/>
            <person name="Grigoriev I."/>
        </authorList>
    </citation>
    <scope>NUCLEOTIDE SEQUENCE</scope>
    <source>
        <strain evidence="1">CBS 525.71</strain>
    </source>
</reference>
<gene>
    <name evidence="1" type="ORF">BU25DRAFT_394934</name>
</gene>